<evidence type="ECO:0000256" key="5">
    <source>
        <dbReference type="ARBA" id="ARBA00023163"/>
    </source>
</evidence>
<dbReference type="InterPro" id="IPR011605">
    <property type="entry name" value="NusB_fam"/>
</dbReference>
<keyword evidence="3 6" id="KW-0694">RNA-binding</keyword>
<sequence length="157" mass="18358">MSRKKAREGQMQILYQMDITNDYSLENLDIFLENFGNIEIEDNGEEKIKENQEDMELFQTDEIEYIKENIPTLIESLEKIDTLIDDHLEGWTINRLSKVDKEILRVAVYEFLFRKDIPMEVSINEAVEIAKNFGGNNSSKFVNGILGSIYRTLQLEK</sequence>
<keyword evidence="2 6" id="KW-0889">Transcription antitermination</keyword>
<dbReference type="PANTHER" id="PTHR11078:SF3">
    <property type="entry name" value="ANTITERMINATION NUSB DOMAIN-CONTAINING PROTEIN"/>
    <property type="match status" value="1"/>
</dbReference>
<proteinExistence type="inferred from homology"/>
<reference evidence="8 9" key="1">
    <citation type="submission" date="2021-03" db="EMBL/GenBank/DDBJ databases">
        <title>Genomic Encyclopedia of Type Strains, Phase IV (KMG-IV): sequencing the most valuable type-strain genomes for metagenomic binning, comparative biology and taxonomic classification.</title>
        <authorList>
            <person name="Goeker M."/>
        </authorList>
    </citation>
    <scope>NUCLEOTIDE SEQUENCE [LARGE SCALE GENOMIC DNA]</scope>
    <source>
        <strain evidence="8 9">DSM 27563</strain>
    </source>
</reference>
<protein>
    <recommendedName>
        <fullName evidence="6">Transcription antitermination protein NusB</fullName>
    </recommendedName>
    <alternativeName>
        <fullName evidence="6">Antitermination factor NusB</fullName>
    </alternativeName>
</protein>
<keyword evidence="4 6" id="KW-0805">Transcription regulation</keyword>
<evidence type="ECO:0000256" key="2">
    <source>
        <dbReference type="ARBA" id="ARBA00022814"/>
    </source>
</evidence>
<name>A0ABS4KB37_9FIRM</name>
<dbReference type="RefSeq" id="WP_210060303.1">
    <property type="nucleotide sequence ID" value="NZ_JAGGLJ010000004.1"/>
</dbReference>
<comment type="similarity">
    <text evidence="1 6">Belongs to the NusB family.</text>
</comment>
<comment type="caution">
    <text evidence="8">The sequence shown here is derived from an EMBL/GenBank/DDBJ whole genome shotgun (WGS) entry which is preliminary data.</text>
</comment>
<accession>A0ABS4KB37</accession>
<evidence type="ECO:0000256" key="4">
    <source>
        <dbReference type="ARBA" id="ARBA00023015"/>
    </source>
</evidence>
<dbReference type="NCBIfam" id="TIGR01951">
    <property type="entry name" value="nusB"/>
    <property type="match status" value="1"/>
</dbReference>
<dbReference type="InterPro" id="IPR006027">
    <property type="entry name" value="NusB_RsmB_TIM44"/>
</dbReference>
<evidence type="ECO:0000256" key="6">
    <source>
        <dbReference type="HAMAP-Rule" id="MF_00073"/>
    </source>
</evidence>
<dbReference type="Pfam" id="PF01029">
    <property type="entry name" value="NusB"/>
    <property type="match status" value="1"/>
</dbReference>
<feature type="domain" description="NusB/RsmB/TIM44" evidence="7">
    <location>
        <begin position="5"/>
        <end position="151"/>
    </location>
</feature>
<dbReference type="Gene3D" id="1.10.940.10">
    <property type="entry name" value="NusB-like"/>
    <property type="match status" value="1"/>
</dbReference>
<organism evidence="8 9">
    <name type="scientific">Peptoniphilus stercorisuis</name>
    <dbReference type="NCBI Taxonomy" id="1436965"/>
    <lineage>
        <taxon>Bacteria</taxon>
        <taxon>Bacillati</taxon>
        <taxon>Bacillota</taxon>
        <taxon>Tissierellia</taxon>
        <taxon>Tissierellales</taxon>
        <taxon>Peptoniphilaceae</taxon>
        <taxon>Peptoniphilus</taxon>
    </lineage>
</organism>
<keyword evidence="9" id="KW-1185">Reference proteome</keyword>
<evidence type="ECO:0000256" key="3">
    <source>
        <dbReference type="ARBA" id="ARBA00022884"/>
    </source>
</evidence>
<dbReference type="HAMAP" id="MF_00073">
    <property type="entry name" value="NusB"/>
    <property type="match status" value="1"/>
</dbReference>
<gene>
    <name evidence="6" type="primary">nusB</name>
    <name evidence="8" type="ORF">J2Z71_000522</name>
</gene>
<comment type="function">
    <text evidence="6">Involved in transcription antitermination. Required for transcription of ribosomal RNA (rRNA) genes. Binds specifically to the boxA antiterminator sequence of the ribosomal RNA (rrn) operons.</text>
</comment>
<keyword evidence="5 6" id="KW-0804">Transcription</keyword>
<dbReference type="InterPro" id="IPR035926">
    <property type="entry name" value="NusB-like_sf"/>
</dbReference>
<evidence type="ECO:0000313" key="9">
    <source>
        <dbReference type="Proteomes" id="UP001519306"/>
    </source>
</evidence>
<dbReference type="SUPFAM" id="SSF48013">
    <property type="entry name" value="NusB-like"/>
    <property type="match status" value="1"/>
</dbReference>
<evidence type="ECO:0000259" key="7">
    <source>
        <dbReference type="Pfam" id="PF01029"/>
    </source>
</evidence>
<dbReference type="PANTHER" id="PTHR11078">
    <property type="entry name" value="N UTILIZATION SUBSTANCE PROTEIN B-RELATED"/>
    <property type="match status" value="1"/>
</dbReference>
<dbReference type="Proteomes" id="UP001519306">
    <property type="component" value="Unassembled WGS sequence"/>
</dbReference>
<evidence type="ECO:0000256" key="1">
    <source>
        <dbReference type="ARBA" id="ARBA00005952"/>
    </source>
</evidence>
<dbReference type="EMBL" id="JAGGLJ010000004">
    <property type="protein sequence ID" value="MBP2024997.1"/>
    <property type="molecule type" value="Genomic_DNA"/>
</dbReference>
<evidence type="ECO:0000313" key="8">
    <source>
        <dbReference type="EMBL" id="MBP2024997.1"/>
    </source>
</evidence>